<gene>
    <name evidence="2" type="ORF">IAD20_05095</name>
</gene>
<reference evidence="2" key="2">
    <citation type="journal article" date="2021" name="PeerJ">
        <title>Extensive microbial diversity within the chicken gut microbiome revealed by metagenomics and culture.</title>
        <authorList>
            <person name="Gilroy R."/>
            <person name="Ravi A."/>
            <person name="Getino M."/>
            <person name="Pursley I."/>
            <person name="Horton D.L."/>
            <person name="Alikhan N.F."/>
            <person name="Baker D."/>
            <person name="Gharbi K."/>
            <person name="Hall N."/>
            <person name="Watson M."/>
            <person name="Adriaenssens E.M."/>
            <person name="Foster-Nyarko E."/>
            <person name="Jarju S."/>
            <person name="Secka A."/>
            <person name="Antonio M."/>
            <person name="Oren A."/>
            <person name="Chaudhuri R.R."/>
            <person name="La Ragione R."/>
            <person name="Hildebrand F."/>
            <person name="Pallen M.J."/>
        </authorList>
    </citation>
    <scope>NUCLEOTIDE SEQUENCE</scope>
    <source>
        <strain evidence="2">ChiW3-316</strain>
    </source>
</reference>
<name>A0A9D1SBD3_9PROT</name>
<dbReference type="InterPro" id="IPR000182">
    <property type="entry name" value="GNAT_dom"/>
</dbReference>
<dbReference type="Proteomes" id="UP000824107">
    <property type="component" value="Unassembled WGS sequence"/>
</dbReference>
<reference evidence="2" key="1">
    <citation type="submission" date="2020-10" db="EMBL/GenBank/DDBJ databases">
        <authorList>
            <person name="Gilroy R."/>
        </authorList>
    </citation>
    <scope>NUCLEOTIDE SEQUENCE</scope>
    <source>
        <strain evidence="2">ChiW3-316</strain>
    </source>
</reference>
<dbReference type="AlphaFoldDB" id="A0A9D1SBD3"/>
<sequence length="145" mass="16770">MRKMIDIDFGSSRYDELVELRYKILLEPLGLKFLDHHRAKEANYLHIGCIECLDDKLVGGLILAPVNDEEIRLMQVAVDTRYQGEGIGRDLVKYAEKRAREAGYGKIVMHAMLSVVHFYEKMNYKQEGDIFEENGITFAKMVKEL</sequence>
<proteinExistence type="predicted"/>
<dbReference type="SUPFAM" id="SSF55729">
    <property type="entry name" value="Acyl-CoA N-acyltransferases (Nat)"/>
    <property type="match status" value="1"/>
</dbReference>
<dbReference type="PROSITE" id="PS51186">
    <property type="entry name" value="GNAT"/>
    <property type="match status" value="1"/>
</dbReference>
<dbReference type="InterPro" id="IPR016181">
    <property type="entry name" value="Acyl_CoA_acyltransferase"/>
</dbReference>
<dbReference type="GO" id="GO:0016747">
    <property type="term" value="F:acyltransferase activity, transferring groups other than amino-acyl groups"/>
    <property type="evidence" value="ECO:0007669"/>
    <property type="project" value="InterPro"/>
</dbReference>
<feature type="domain" description="N-acetyltransferase" evidence="1">
    <location>
        <begin position="1"/>
        <end position="145"/>
    </location>
</feature>
<accession>A0A9D1SBD3</accession>
<dbReference type="EMBL" id="DVNC01000032">
    <property type="protein sequence ID" value="HIU53437.1"/>
    <property type="molecule type" value="Genomic_DNA"/>
</dbReference>
<dbReference type="Gene3D" id="3.40.630.30">
    <property type="match status" value="1"/>
</dbReference>
<evidence type="ECO:0000259" key="1">
    <source>
        <dbReference type="PROSITE" id="PS51186"/>
    </source>
</evidence>
<protein>
    <submittedName>
        <fullName evidence="2">GNAT family N-acetyltransferase</fullName>
    </submittedName>
</protein>
<evidence type="ECO:0000313" key="3">
    <source>
        <dbReference type="Proteomes" id="UP000824107"/>
    </source>
</evidence>
<evidence type="ECO:0000313" key="2">
    <source>
        <dbReference type="EMBL" id="HIU53437.1"/>
    </source>
</evidence>
<organism evidence="2 3">
    <name type="scientific">Candidatus Scatocola faecipullorum</name>
    <dbReference type="NCBI Taxonomy" id="2840917"/>
    <lineage>
        <taxon>Bacteria</taxon>
        <taxon>Pseudomonadati</taxon>
        <taxon>Pseudomonadota</taxon>
        <taxon>Alphaproteobacteria</taxon>
        <taxon>Rhodospirillales</taxon>
        <taxon>Rhodospirillaceae</taxon>
        <taxon>Rhodospirillaceae incertae sedis</taxon>
        <taxon>Candidatus Scatocola</taxon>
    </lineage>
</organism>
<dbReference type="Pfam" id="PF13673">
    <property type="entry name" value="Acetyltransf_10"/>
    <property type="match status" value="1"/>
</dbReference>
<dbReference type="CDD" id="cd04301">
    <property type="entry name" value="NAT_SF"/>
    <property type="match status" value="1"/>
</dbReference>
<comment type="caution">
    <text evidence="2">The sequence shown here is derived from an EMBL/GenBank/DDBJ whole genome shotgun (WGS) entry which is preliminary data.</text>
</comment>